<comment type="caution">
    <text evidence="2">The sequence shown here is derived from an EMBL/GenBank/DDBJ whole genome shotgun (WGS) entry which is preliminary data.</text>
</comment>
<protein>
    <submittedName>
        <fullName evidence="2">Uncharacterized protein</fullName>
    </submittedName>
</protein>
<sequence length="66" mass="7690">TSPHFKYYDNPQKEKQKSEFTERRNFKMGGVIFITVFIWSCIKGSLASLIIQEFLILKESSGFDPI</sequence>
<name>A0A133VJ59_9EURY</name>
<feature type="non-terminal residue" evidence="2">
    <location>
        <position position="1"/>
    </location>
</feature>
<evidence type="ECO:0000256" key="1">
    <source>
        <dbReference type="SAM" id="Phobius"/>
    </source>
</evidence>
<keyword evidence="1" id="KW-0472">Membrane</keyword>
<keyword evidence="1" id="KW-0812">Transmembrane</keyword>
<organism evidence="2 3">
    <name type="scientific">candidate division MSBL1 archaeon SCGC-AAA382A20</name>
    <dbReference type="NCBI Taxonomy" id="1698280"/>
    <lineage>
        <taxon>Archaea</taxon>
        <taxon>Methanobacteriati</taxon>
        <taxon>Methanobacteriota</taxon>
        <taxon>candidate division MSBL1</taxon>
    </lineage>
</organism>
<evidence type="ECO:0000313" key="3">
    <source>
        <dbReference type="Proteomes" id="UP000070263"/>
    </source>
</evidence>
<dbReference type="Proteomes" id="UP000070263">
    <property type="component" value="Unassembled WGS sequence"/>
</dbReference>
<evidence type="ECO:0000313" key="2">
    <source>
        <dbReference type="EMBL" id="KXB06475.1"/>
    </source>
</evidence>
<reference evidence="2 3" key="1">
    <citation type="journal article" date="2016" name="Sci. Rep.">
        <title>Metabolic traits of an uncultured archaeal lineage -MSBL1- from brine pools of the Red Sea.</title>
        <authorList>
            <person name="Mwirichia R."/>
            <person name="Alam I."/>
            <person name="Rashid M."/>
            <person name="Vinu M."/>
            <person name="Ba-Alawi W."/>
            <person name="Anthony Kamau A."/>
            <person name="Kamanda Ngugi D."/>
            <person name="Goker M."/>
            <person name="Klenk H.P."/>
            <person name="Bajic V."/>
            <person name="Stingl U."/>
        </authorList>
    </citation>
    <scope>NUCLEOTIDE SEQUENCE [LARGE SCALE GENOMIC DNA]</scope>
    <source>
        <strain evidence="2">SCGC-AAA382A20</strain>
    </source>
</reference>
<proteinExistence type="predicted"/>
<dbReference type="AlphaFoldDB" id="A0A133VJ59"/>
<keyword evidence="3" id="KW-1185">Reference proteome</keyword>
<accession>A0A133VJ59</accession>
<gene>
    <name evidence="2" type="ORF">AKJ51_03625</name>
</gene>
<feature type="transmembrane region" description="Helical" evidence="1">
    <location>
        <begin position="28"/>
        <end position="51"/>
    </location>
</feature>
<dbReference type="EMBL" id="LHYE01000044">
    <property type="protein sequence ID" value="KXB06475.1"/>
    <property type="molecule type" value="Genomic_DNA"/>
</dbReference>
<keyword evidence="1" id="KW-1133">Transmembrane helix</keyword>